<dbReference type="GO" id="GO:0005509">
    <property type="term" value="F:calcium ion binding"/>
    <property type="evidence" value="ECO:0007669"/>
    <property type="project" value="InterPro"/>
</dbReference>
<dbReference type="AlphaFoldDB" id="A0A1J8P0F3"/>
<protein>
    <recommendedName>
        <fullName evidence="6">Flagellar hook-length control protein FliK</fullName>
    </recommendedName>
</protein>
<name>A0A1J8P0F3_9GAMM</name>
<gene>
    <name evidence="4" type="ORF">BGC33_01685</name>
</gene>
<feature type="non-terminal residue" evidence="4">
    <location>
        <position position="1"/>
    </location>
</feature>
<comment type="caution">
    <text evidence="4">The sequence shown here is derived from an EMBL/GenBank/DDBJ whole genome shotgun (WGS) entry which is preliminary data.</text>
</comment>
<evidence type="ECO:0000256" key="2">
    <source>
        <dbReference type="ARBA" id="ARBA00022737"/>
    </source>
</evidence>
<accession>A0A1J8P0F3</accession>
<dbReference type="Pfam" id="PF01839">
    <property type="entry name" value="FG-GAP"/>
    <property type="match status" value="1"/>
</dbReference>
<dbReference type="EMBL" id="MIQH01001067">
    <property type="protein sequence ID" value="OJA03102.1"/>
    <property type="molecule type" value="Genomic_DNA"/>
</dbReference>
<keyword evidence="2" id="KW-0677">Repeat</keyword>
<dbReference type="InterPro" id="IPR013517">
    <property type="entry name" value="FG-GAP"/>
</dbReference>
<dbReference type="InterPro" id="IPR001343">
    <property type="entry name" value="Hemolysn_Ca-bd"/>
</dbReference>
<dbReference type="Gene3D" id="2.130.10.130">
    <property type="entry name" value="Integrin alpha, N-terminal"/>
    <property type="match status" value="1"/>
</dbReference>
<dbReference type="PROSITE" id="PS51470">
    <property type="entry name" value="FG_GAP"/>
    <property type="match status" value="1"/>
</dbReference>
<feature type="non-terminal residue" evidence="4">
    <location>
        <position position="144"/>
    </location>
</feature>
<proteinExistence type="predicted"/>
<evidence type="ECO:0000313" key="4">
    <source>
        <dbReference type="EMBL" id="OJA03102.1"/>
    </source>
</evidence>
<keyword evidence="3" id="KW-0325">Glycoprotein</keyword>
<dbReference type="InterPro" id="IPR013519">
    <property type="entry name" value="Int_alpha_beta-p"/>
</dbReference>
<evidence type="ECO:0000313" key="5">
    <source>
        <dbReference type="Proteomes" id="UP000182798"/>
    </source>
</evidence>
<evidence type="ECO:0000256" key="1">
    <source>
        <dbReference type="ARBA" id="ARBA00022729"/>
    </source>
</evidence>
<dbReference type="SUPFAM" id="SSF69318">
    <property type="entry name" value="Integrin alpha N-terminal domain"/>
    <property type="match status" value="1"/>
</dbReference>
<organism evidence="4 5">
    <name type="scientific">Bathymodiolus thermophilus thioautotrophic gill symbiont</name>
    <dbReference type="NCBI Taxonomy" id="2360"/>
    <lineage>
        <taxon>Bacteria</taxon>
        <taxon>Pseudomonadati</taxon>
        <taxon>Pseudomonadota</taxon>
        <taxon>Gammaproteobacteria</taxon>
        <taxon>sulfur-oxidizing symbionts</taxon>
    </lineage>
</organism>
<dbReference type="Pfam" id="PF00353">
    <property type="entry name" value="HemolysinCabind"/>
    <property type="match status" value="1"/>
</dbReference>
<evidence type="ECO:0008006" key="6">
    <source>
        <dbReference type="Google" id="ProtNLM"/>
    </source>
</evidence>
<dbReference type="SMART" id="SM00191">
    <property type="entry name" value="Int_alpha"/>
    <property type="match status" value="1"/>
</dbReference>
<sequence length="144" mass="14557">ENAWDFSGVSVSSAGDVNGDGLDDLIVGAYQADPNSKNKAGKSYVVFGKTDTKVIDLTDVSAGNGVVAHAIDFQGNGESNTLTGTSADELFVAGLGNDVLTGNGGADVFNAGKGDDIIIINADNLAKLSSKVLSNHLLARVDGG</sequence>
<dbReference type="Proteomes" id="UP000182798">
    <property type="component" value="Unassembled WGS sequence"/>
</dbReference>
<keyword evidence="1" id="KW-0732">Signal</keyword>
<reference evidence="5" key="1">
    <citation type="submission" date="2016-09" db="EMBL/GenBank/DDBJ databases">
        <title>Genome Sequence of Bathymodiolus thermophilus sulfur-oxidizing gill endosymbiont.</title>
        <authorList>
            <person name="Ponnudurai R."/>
            <person name="Kleiner M."/>
            <person name="Sayavedra L."/>
            <person name="Thuermer A."/>
            <person name="Felbeck H."/>
            <person name="Schlueter R."/>
            <person name="Schweder T."/>
            <person name="Markert S."/>
        </authorList>
    </citation>
    <scope>NUCLEOTIDE SEQUENCE [LARGE SCALE GENOMIC DNA]</scope>
    <source>
        <strain evidence="5">BAT/CrabSpa'14</strain>
    </source>
</reference>
<evidence type="ECO:0000256" key="3">
    <source>
        <dbReference type="ARBA" id="ARBA00023180"/>
    </source>
</evidence>
<dbReference type="InterPro" id="IPR028994">
    <property type="entry name" value="Integrin_alpha_N"/>
</dbReference>